<organism evidence="2 3">
    <name type="scientific">Magnaporthiopsis poae (strain ATCC 64411 / 73-15)</name>
    <name type="common">Kentucky bluegrass fungus</name>
    <name type="synonym">Magnaporthe poae</name>
    <dbReference type="NCBI Taxonomy" id="644358"/>
    <lineage>
        <taxon>Eukaryota</taxon>
        <taxon>Fungi</taxon>
        <taxon>Dikarya</taxon>
        <taxon>Ascomycota</taxon>
        <taxon>Pezizomycotina</taxon>
        <taxon>Sordariomycetes</taxon>
        <taxon>Sordariomycetidae</taxon>
        <taxon>Magnaporthales</taxon>
        <taxon>Magnaporthaceae</taxon>
        <taxon>Magnaporthiopsis</taxon>
    </lineage>
</organism>
<evidence type="ECO:0000313" key="2">
    <source>
        <dbReference type="EnsemblFungi" id="MAPG_06913T0"/>
    </source>
</evidence>
<name>A0A0C4E3B6_MAGP6</name>
<reference evidence="3" key="2">
    <citation type="submission" date="2010-05" db="EMBL/GenBank/DDBJ databases">
        <title>The genome sequence of Magnaporthe poae strain ATCC 64411.</title>
        <authorList>
            <person name="Ma L.-J."/>
            <person name="Dead R."/>
            <person name="Young S."/>
            <person name="Zeng Q."/>
            <person name="Koehrsen M."/>
            <person name="Alvarado L."/>
            <person name="Berlin A."/>
            <person name="Chapman S.B."/>
            <person name="Chen Z."/>
            <person name="Freedman E."/>
            <person name="Gellesch M."/>
            <person name="Goldberg J."/>
            <person name="Griggs A."/>
            <person name="Gujja S."/>
            <person name="Heilman E.R."/>
            <person name="Heiman D."/>
            <person name="Hepburn T."/>
            <person name="Howarth C."/>
            <person name="Jen D."/>
            <person name="Larson L."/>
            <person name="Mehta T."/>
            <person name="Neiman D."/>
            <person name="Pearson M."/>
            <person name="Roberts A."/>
            <person name="Saif S."/>
            <person name="Shea T."/>
            <person name="Shenoy N."/>
            <person name="Sisk P."/>
            <person name="Stolte C."/>
            <person name="Sykes S."/>
            <person name="Walk T."/>
            <person name="White J."/>
            <person name="Yandava C."/>
            <person name="Haas B."/>
            <person name="Nusbaum C."/>
            <person name="Birren B."/>
        </authorList>
    </citation>
    <scope>NUCLEOTIDE SEQUENCE [LARGE SCALE GENOMIC DNA]</scope>
    <source>
        <strain evidence="3">ATCC 64411 / 73-15</strain>
    </source>
</reference>
<dbReference type="EnsemblFungi" id="MAPG_06913T0">
    <property type="protein sequence ID" value="MAPG_06913T0"/>
    <property type="gene ID" value="MAPG_06913"/>
</dbReference>
<gene>
    <name evidence="1" type="ORF">MAPG_06913</name>
</gene>
<reference evidence="1" key="1">
    <citation type="submission" date="2010-05" db="EMBL/GenBank/DDBJ databases">
        <title>The Genome Sequence of Magnaporthe poae strain ATCC 64411.</title>
        <authorList>
            <consortium name="The Broad Institute Genome Sequencing Platform"/>
            <consortium name="Broad Institute Genome Sequencing Center for Infectious Disease"/>
            <person name="Ma L.-J."/>
            <person name="Dead R."/>
            <person name="Young S."/>
            <person name="Zeng Q."/>
            <person name="Koehrsen M."/>
            <person name="Alvarado L."/>
            <person name="Berlin A."/>
            <person name="Chapman S.B."/>
            <person name="Chen Z."/>
            <person name="Freedman E."/>
            <person name="Gellesch M."/>
            <person name="Goldberg J."/>
            <person name="Griggs A."/>
            <person name="Gujja S."/>
            <person name="Heilman E.R."/>
            <person name="Heiman D."/>
            <person name="Hepburn T."/>
            <person name="Howarth C."/>
            <person name="Jen D."/>
            <person name="Larson L."/>
            <person name="Mehta T."/>
            <person name="Neiman D."/>
            <person name="Pearson M."/>
            <person name="Roberts A."/>
            <person name="Saif S."/>
            <person name="Shea T."/>
            <person name="Shenoy N."/>
            <person name="Sisk P."/>
            <person name="Stolte C."/>
            <person name="Sykes S."/>
            <person name="Walk T."/>
            <person name="White J."/>
            <person name="Yandava C."/>
            <person name="Haas B."/>
            <person name="Nusbaum C."/>
            <person name="Birren B."/>
        </authorList>
    </citation>
    <scope>NUCLEOTIDE SEQUENCE</scope>
    <source>
        <strain evidence="1">ATCC 64411</strain>
    </source>
</reference>
<evidence type="ECO:0000313" key="3">
    <source>
        <dbReference type="Proteomes" id="UP000011715"/>
    </source>
</evidence>
<dbReference type="AlphaFoldDB" id="A0A0C4E3B6"/>
<sequence length="377" mass="41181">MEAQLWKRELLGCRARGGNWHRPAANAAGAGAGAAADAGALRVRGEPFALRNLRIAEAIQAQCQRERAERGAANTGDPRAQKEAFVWKCLPSRQSSELKPPSSLHSQLKRALFANDEVARLFAARGGAAAVLVEDLQESLGVSAGDTSAGGGGVLSPVHSQDLPDALARPCRACPCPPSHAESSPPATPHDRLLVTMEVCYRRAIDVVEDRLGTRHPVVLEMRSNHLKHWRDEHRAQTLCAERYPAILPDAEDRVRPDRGGPPSACSTTMSGRWSLDAIWSPPLSSLQRGDRQCRTGATTLAELLRQHHDDWGQPDLAHAWQGRKEDLHDNLDEMESPDEPVHFRSRWLASVVATVAMPLVWREAGYLGSRQKRGGA</sequence>
<dbReference type="EMBL" id="GL876971">
    <property type="protein sequence ID" value="KLU87923.1"/>
    <property type="molecule type" value="Genomic_DNA"/>
</dbReference>
<evidence type="ECO:0000313" key="1">
    <source>
        <dbReference type="EMBL" id="KLU87923.1"/>
    </source>
</evidence>
<accession>A0A0C4E3B6</accession>
<reference evidence="1" key="3">
    <citation type="submission" date="2011-03" db="EMBL/GenBank/DDBJ databases">
        <title>Annotation of Magnaporthe poae ATCC 64411.</title>
        <authorList>
            <person name="Ma L.-J."/>
            <person name="Dead R."/>
            <person name="Young S.K."/>
            <person name="Zeng Q."/>
            <person name="Gargeya S."/>
            <person name="Fitzgerald M."/>
            <person name="Haas B."/>
            <person name="Abouelleil A."/>
            <person name="Alvarado L."/>
            <person name="Arachchi H.M."/>
            <person name="Berlin A."/>
            <person name="Brown A."/>
            <person name="Chapman S.B."/>
            <person name="Chen Z."/>
            <person name="Dunbar C."/>
            <person name="Freedman E."/>
            <person name="Gearin G."/>
            <person name="Gellesch M."/>
            <person name="Goldberg J."/>
            <person name="Griggs A."/>
            <person name="Gujja S."/>
            <person name="Heiman D."/>
            <person name="Howarth C."/>
            <person name="Larson L."/>
            <person name="Lui A."/>
            <person name="MacDonald P.J.P."/>
            <person name="Mehta T."/>
            <person name="Montmayeur A."/>
            <person name="Murphy C."/>
            <person name="Neiman D."/>
            <person name="Pearson M."/>
            <person name="Priest M."/>
            <person name="Roberts A."/>
            <person name="Saif S."/>
            <person name="Shea T."/>
            <person name="Shenoy N."/>
            <person name="Sisk P."/>
            <person name="Stolte C."/>
            <person name="Sykes S."/>
            <person name="Yandava C."/>
            <person name="Wortman J."/>
            <person name="Nusbaum C."/>
            <person name="Birren B."/>
        </authorList>
    </citation>
    <scope>NUCLEOTIDE SEQUENCE</scope>
    <source>
        <strain evidence="1">ATCC 64411</strain>
    </source>
</reference>
<reference evidence="2" key="5">
    <citation type="submission" date="2015-06" db="UniProtKB">
        <authorList>
            <consortium name="EnsemblFungi"/>
        </authorList>
    </citation>
    <scope>IDENTIFICATION</scope>
    <source>
        <strain evidence="2">ATCC 64411</strain>
    </source>
</reference>
<proteinExistence type="predicted"/>
<dbReference type="VEuPathDB" id="FungiDB:MAPG_06913"/>
<dbReference type="Proteomes" id="UP000011715">
    <property type="component" value="Unassembled WGS sequence"/>
</dbReference>
<keyword evidence="3" id="KW-1185">Reference proteome</keyword>
<dbReference type="EMBL" id="ADBL01001661">
    <property type="status" value="NOT_ANNOTATED_CDS"/>
    <property type="molecule type" value="Genomic_DNA"/>
</dbReference>
<reference evidence="2" key="4">
    <citation type="journal article" date="2015" name="G3 (Bethesda)">
        <title>Genome sequences of three phytopathogenic species of the Magnaporthaceae family of fungi.</title>
        <authorList>
            <person name="Okagaki L.H."/>
            <person name="Nunes C.C."/>
            <person name="Sailsbery J."/>
            <person name="Clay B."/>
            <person name="Brown D."/>
            <person name="John T."/>
            <person name="Oh Y."/>
            <person name="Young N."/>
            <person name="Fitzgerald M."/>
            <person name="Haas B.J."/>
            <person name="Zeng Q."/>
            <person name="Young S."/>
            <person name="Adiconis X."/>
            <person name="Fan L."/>
            <person name="Levin J.Z."/>
            <person name="Mitchell T.K."/>
            <person name="Okubara P.A."/>
            <person name="Farman M.L."/>
            <person name="Kohn L.M."/>
            <person name="Birren B."/>
            <person name="Ma L.-J."/>
            <person name="Dean R.A."/>
        </authorList>
    </citation>
    <scope>NUCLEOTIDE SEQUENCE</scope>
    <source>
        <strain evidence="2">ATCC 64411 / 73-15</strain>
    </source>
</reference>
<protein>
    <submittedName>
        <fullName evidence="1 2">Uncharacterized protein</fullName>
    </submittedName>
</protein>